<dbReference type="InterPro" id="IPR040190">
    <property type="entry name" value="MURQ/GCKR"/>
</dbReference>
<dbReference type="PROSITE" id="PS51464">
    <property type="entry name" value="SIS"/>
    <property type="match status" value="1"/>
</dbReference>
<comment type="function">
    <text evidence="3">Specifically catalyzes the cleavage of the D-lactyl ether substituent of MurNAc 6-phosphate, producing GlcNAc 6-phosphate and D-lactate.</text>
</comment>
<dbReference type="Gene3D" id="3.40.50.10490">
    <property type="entry name" value="Glucose-6-phosphate isomerase like protein, domain 1"/>
    <property type="match status" value="1"/>
</dbReference>
<organism evidence="5 6">
    <name type="scientific">Lacticaseibacillus paracasei subsp. paracasei Lpp123</name>
    <dbReference type="NCBI Taxonomy" id="1256201"/>
    <lineage>
        <taxon>Bacteria</taxon>
        <taxon>Bacillati</taxon>
        <taxon>Bacillota</taxon>
        <taxon>Bacilli</taxon>
        <taxon>Lactobacillales</taxon>
        <taxon>Lactobacillaceae</taxon>
        <taxon>Lacticaseibacillus</taxon>
    </lineage>
</organism>
<comment type="caution">
    <text evidence="5">The sequence shown here is derived from an EMBL/GenBank/DDBJ whole genome shotgun (WGS) entry which is preliminary data.</text>
</comment>
<dbReference type="UniPathway" id="UPA00342"/>
<reference evidence="5 6" key="1">
    <citation type="journal article" date="2013" name="PLoS ONE">
        <title>Lactobacillus paracasei comparative genomics: towards species pan-genome definition and exploitation of diversity.</title>
        <authorList>
            <person name="Smokvina T."/>
            <person name="Wels M."/>
            <person name="Polka J."/>
            <person name="Chervaux C."/>
            <person name="Brisse S."/>
            <person name="Boekhorst J."/>
            <person name="van Hylckama Vlieg J.E."/>
            <person name="Siezen R.J."/>
        </authorList>
    </citation>
    <scope>NUCLEOTIDE SEQUENCE [LARGE SCALE GENOMIC DNA]</scope>
    <source>
        <strain evidence="5 6">Lpp123</strain>
    </source>
</reference>
<dbReference type="NCBIfam" id="NF009222">
    <property type="entry name" value="PRK12570.1"/>
    <property type="match status" value="1"/>
</dbReference>
<dbReference type="GO" id="GO:0097173">
    <property type="term" value="P:N-acetylmuramic acid catabolic process"/>
    <property type="evidence" value="ECO:0007669"/>
    <property type="project" value="UniProtKB-UniPathway"/>
</dbReference>
<dbReference type="CDD" id="cd05007">
    <property type="entry name" value="SIS_Etherase"/>
    <property type="match status" value="1"/>
</dbReference>
<keyword evidence="2 3" id="KW-0119">Carbohydrate metabolism</keyword>
<comment type="subunit">
    <text evidence="3">Homodimer.</text>
</comment>
<dbReference type="NCBIfam" id="TIGR00274">
    <property type="entry name" value="N-acetylmuramic acid 6-phosphate etherase"/>
    <property type="match status" value="1"/>
</dbReference>
<dbReference type="PANTHER" id="PTHR10088">
    <property type="entry name" value="GLUCOKINASE REGULATORY PROTEIN"/>
    <property type="match status" value="1"/>
</dbReference>
<dbReference type="EMBL" id="ANJW01000263">
    <property type="protein sequence ID" value="EPC56842.1"/>
    <property type="molecule type" value="Genomic_DNA"/>
</dbReference>
<dbReference type="Gene3D" id="1.10.8.1080">
    <property type="match status" value="1"/>
</dbReference>
<dbReference type="NCBIfam" id="NF003915">
    <property type="entry name" value="PRK05441.1"/>
    <property type="match status" value="1"/>
</dbReference>
<feature type="domain" description="SIS" evidence="4">
    <location>
        <begin position="35"/>
        <end position="198"/>
    </location>
</feature>
<dbReference type="GO" id="GO:0009254">
    <property type="term" value="P:peptidoglycan turnover"/>
    <property type="evidence" value="ECO:0007669"/>
    <property type="project" value="TreeGrafter"/>
</dbReference>
<comment type="similarity">
    <text evidence="3">Belongs to the GCKR-like family. MurNAc-6-P etherase subfamily.</text>
</comment>
<feature type="active site" evidence="3">
    <location>
        <position position="94"/>
    </location>
</feature>
<dbReference type="InterPro" id="IPR001347">
    <property type="entry name" value="SIS_dom"/>
</dbReference>
<dbReference type="Pfam" id="PF22645">
    <property type="entry name" value="GKRP_SIS_N"/>
    <property type="match status" value="1"/>
</dbReference>
<dbReference type="InterPro" id="IPR005486">
    <property type="entry name" value="Glucokinase_regulatory_CS"/>
</dbReference>
<dbReference type="HAMAP" id="MF_00068">
    <property type="entry name" value="MurQ"/>
    <property type="match status" value="1"/>
</dbReference>
<dbReference type="GO" id="GO:0016835">
    <property type="term" value="F:carbon-oxygen lyase activity"/>
    <property type="evidence" value="ECO:0007669"/>
    <property type="project" value="UniProtKB-UniRule"/>
</dbReference>
<dbReference type="Proteomes" id="UP000014316">
    <property type="component" value="Unassembled WGS sequence"/>
</dbReference>
<dbReference type="GO" id="GO:0097367">
    <property type="term" value="F:carbohydrate derivative binding"/>
    <property type="evidence" value="ECO:0007669"/>
    <property type="project" value="InterPro"/>
</dbReference>
<protein>
    <recommendedName>
        <fullName evidence="3">N-acetylmuramic acid 6-phosphate etherase</fullName>
        <shortName evidence="3">MurNAc-6-P etherase</shortName>
        <ecNumber evidence="3">4.2.1.126</ecNumber>
    </recommendedName>
    <alternativeName>
        <fullName evidence="3">N-acetylmuramic acid 6-phosphate hydrolase</fullName>
    </alternativeName>
    <alternativeName>
        <fullName evidence="3">N-acetylmuramic acid 6-phosphate lyase</fullName>
    </alternativeName>
</protein>
<comment type="pathway">
    <text evidence="3">Amino-sugar metabolism; N-acetylmuramate degradation.</text>
</comment>
<sequence length="285" mass="29351">MTTPDLVALINAEDAKIAPAIAKENSHIAAAIDAAGQRYNRGGRLIYAGAGTSGRLGVLDAAELVPTYGIPPERAVGLIAGGMSAMFRSVEGAEDSAELAEHDLKRLNLNANDTVVGIAASGRTPYAIGALAFAQQTKALAISVACVPDSVLAQHADIAIAPVVGPEVITGSTRMKAGTAQKMVLNMLSTGVMIRAGKVFENLMVDVLPTNAKLVDRAERIIAATTGVDQIQAATLLKAAGHKVPVAIVMAKTELDAADATQVLADHDGVISAVLAAWEDEHGHK</sequence>
<evidence type="ECO:0000259" key="4">
    <source>
        <dbReference type="PROSITE" id="PS51464"/>
    </source>
</evidence>
<dbReference type="AlphaFoldDB" id="A0A829GIA8"/>
<comment type="catalytic activity">
    <reaction evidence="3">
        <text>N-acetyl-D-muramate 6-phosphate + H2O = N-acetyl-D-glucosamine 6-phosphate + (R)-lactate</text>
        <dbReference type="Rhea" id="RHEA:26410"/>
        <dbReference type="ChEBI" id="CHEBI:15377"/>
        <dbReference type="ChEBI" id="CHEBI:16004"/>
        <dbReference type="ChEBI" id="CHEBI:57513"/>
        <dbReference type="ChEBI" id="CHEBI:58722"/>
        <dbReference type="EC" id="4.2.1.126"/>
    </reaction>
</comment>
<dbReference type="SUPFAM" id="SSF53697">
    <property type="entry name" value="SIS domain"/>
    <property type="match status" value="1"/>
</dbReference>
<evidence type="ECO:0000256" key="1">
    <source>
        <dbReference type="ARBA" id="ARBA00023239"/>
    </source>
</evidence>
<comment type="miscellaneous">
    <text evidence="3">A lyase-type mechanism (elimination/hydration) is suggested for the cleavage of the lactyl ether bond of MurNAc 6-phosphate, with the formation of an alpha,beta-unsaturated aldehyde intermediate with (E)-stereochemistry, followed by the syn addition of water to give product.</text>
</comment>
<dbReference type="PROSITE" id="PS01272">
    <property type="entry name" value="GCKR"/>
    <property type="match status" value="1"/>
</dbReference>
<evidence type="ECO:0000256" key="2">
    <source>
        <dbReference type="ARBA" id="ARBA00023277"/>
    </source>
</evidence>
<dbReference type="FunFam" id="3.40.50.10490:FF:000014">
    <property type="entry name" value="N-acetylmuramic acid 6-phosphate etherase"/>
    <property type="match status" value="1"/>
</dbReference>
<keyword evidence="1 3" id="KW-0456">Lyase</keyword>
<feature type="active site" description="Proton donor" evidence="3">
    <location>
        <position position="63"/>
    </location>
</feature>
<dbReference type="InterPro" id="IPR005488">
    <property type="entry name" value="Etherase_MurQ"/>
</dbReference>
<proteinExistence type="inferred from homology"/>
<evidence type="ECO:0000313" key="5">
    <source>
        <dbReference type="EMBL" id="EPC56842.1"/>
    </source>
</evidence>
<evidence type="ECO:0000256" key="3">
    <source>
        <dbReference type="HAMAP-Rule" id="MF_00068"/>
    </source>
</evidence>
<name>A0A829GIA8_LACPA</name>
<gene>
    <name evidence="3 5" type="primary">murQ</name>
    <name evidence="5" type="ORF">Lpp123_04581</name>
</gene>
<dbReference type="PANTHER" id="PTHR10088:SF4">
    <property type="entry name" value="GLUCOKINASE REGULATORY PROTEIN"/>
    <property type="match status" value="1"/>
</dbReference>
<evidence type="ECO:0000313" key="6">
    <source>
        <dbReference type="Proteomes" id="UP000014316"/>
    </source>
</evidence>
<dbReference type="GO" id="GO:0016803">
    <property type="term" value="F:ether hydrolase activity"/>
    <property type="evidence" value="ECO:0007669"/>
    <property type="project" value="TreeGrafter"/>
</dbReference>
<dbReference type="GO" id="GO:0046348">
    <property type="term" value="P:amino sugar catabolic process"/>
    <property type="evidence" value="ECO:0007669"/>
    <property type="project" value="InterPro"/>
</dbReference>
<accession>A0A829GIA8</accession>
<dbReference type="EC" id="4.2.1.126" evidence="3"/>
<dbReference type="InterPro" id="IPR046348">
    <property type="entry name" value="SIS_dom_sf"/>
</dbReference>